<evidence type="ECO:0000259" key="3">
    <source>
        <dbReference type="PROSITE" id="PS50118"/>
    </source>
</evidence>
<dbReference type="EMBL" id="DF977507">
    <property type="protein sequence ID" value="GAP91462.1"/>
    <property type="molecule type" value="Genomic_DNA"/>
</dbReference>
<dbReference type="InterPro" id="IPR036910">
    <property type="entry name" value="HMG_box_dom_sf"/>
</dbReference>
<feature type="region of interest" description="Disordered" evidence="2">
    <location>
        <begin position="107"/>
        <end position="190"/>
    </location>
</feature>
<feature type="compositionally biased region" description="Basic and acidic residues" evidence="2">
    <location>
        <begin position="357"/>
        <end position="367"/>
    </location>
</feature>
<reference evidence="4" key="1">
    <citation type="submission" date="2016-03" db="EMBL/GenBank/DDBJ databases">
        <title>Draft genome sequence of Rosellinia necatrix.</title>
        <authorList>
            <person name="Kanematsu S."/>
        </authorList>
    </citation>
    <scope>NUCLEOTIDE SEQUENCE [LARGE SCALE GENOMIC DNA]</scope>
    <source>
        <strain evidence="4">W97</strain>
    </source>
</reference>
<dbReference type="OrthoDB" id="6247875at2759"/>
<sequence length="459" mass="50119">MAITDHNSVHDPDLAAVVDQISVQLDGTTAVIRLPARVVHRLNANGQSIAKDHASSMLGHPVEFYIDSHNHSRIYLASLASINECRPSIARPIKGSNILLLLPAPPQPARQPATASNGVQQFNNLTPTHEAPEPSTPAPKPKRRKTTAKDTQKGQAPKKDPKAPKKDPKAPKKDPTVPKKEPKTPNAFLLYRTDCSRQLDITSPGMKNGEKSRVIGDWWGGLSVEEKECRFAQSRALRDERAARISAAQFNSEQVVQQQQQQQQQGHQTMFQPSPLSSHSHNLPNPGQNQDSSRTAAGEYLQQYYSNPPSLDHSAQAAAYATPESQNTDVRSPQAPHDPVDRPHDSVGHPHAPVGPPHDHPHDHVDPLYDPVLQLLYAEPNNPTEGENTEPQPAGPSVDAAASSTQGPVQLPDEGSIDPTPHAYEPQSMFDEAMRREQLGADFNDFDVDLSPPPPLPES</sequence>
<gene>
    <name evidence="4" type="ORF">SAMD00023353_6200430</name>
</gene>
<dbReference type="SMART" id="SM00398">
    <property type="entry name" value="HMG"/>
    <property type="match status" value="1"/>
</dbReference>
<feature type="region of interest" description="Disordered" evidence="2">
    <location>
        <begin position="305"/>
        <end position="459"/>
    </location>
</feature>
<keyword evidence="1" id="KW-0238">DNA-binding</keyword>
<feature type="compositionally biased region" description="Low complexity" evidence="2">
    <location>
        <begin position="273"/>
        <end position="286"/>
    </location>
</feature>
<dbReference type="STRING" id="77044.A0A1W2TSF4"/>
<dbReference type="InterPro" id="IPR009071">
    <property type="entry name" value="HMG_box_dom"/>
</dbReference>
<accession>A0A1W2TSF4</accession>
<dbReference type="GO" id="GO:0003677">
    <property type="term" value="F:DNA binding"/>
    <property type="evidence" value="ECO:0007669"/>
    <property type="project" value="UniProtKB-UniRule"/>
</dbReference>
<evidence type="ECO:0000256" key="1">
    <source>
        <dbReference type="PROSITE-ProRule" id="PRU00267"/>
    </source>
</evidence>
<proteinExistence type="predicted"/>
<dbReference type="SUPFAM" id="SSF47095">
    <property type="entry name" value="HMG-box"/>
    <property type="match status" value="1"/>
</dbReference>
<feature type="domain" description="HMG box" evidence="3">
    <location>
        <begin position="181"/>
        <end position="249"/>
    </location>
</feature>
<evidence type="ECO:0000313" key="5">
    <source>
        <dbReference type="Proteomes" id="UP000054516"/>
    </source>
</evidence>
<dbReference type="Gene3D" id="1.10.30.10">
    <property type="entry name" value="High mobility group box domain"/>
    <property type="match status" value="1"/>
</dbReference>
<keyword evidence="5" id="KW-1185">Reference proteome</keyword>
<dbReference type="PROSITE" id="PS50118">
    <property type="entry name" value="HMG_BOX_2"/>
    <property type="match status" value="1"/>
</dbReference>
<feature type="compositionally biased region" description="Basic and acidic residues" evidence="2">
    <location>
        <begin position="147"/>
        <end position="183"/>
    </location>
</feature>
<evidence type="ECO:0000256" key="2">
    <source>
        <dbReference type="SAM" id="MobiDB-lite"/>
    </source>
</evidence>
<dbReference type="Proteomes" id="UP000054516">
    <property type="component" value="Unassembled WGS sequence"/>
</dbReference>
<keyword evidence="1" id="KW-0539">Nucleus</keyword>
<feature type="compositionally biased region" description="Polar residues" evidence="2">
    <location>
        <begin position="116"/>
        <end position="127"/>
    </location>
</feature>
<name>A0A1W2TSF4_ROSNE</name>
<dbReference type="AlphaFoldDB" id="A0A1W2TSF4"/>
<feature type="compositionally biased region" description="Low complexity" evidence="2">
    <location>
        <begin position="379"/>
        <end position="392"/>
    </location>
</feature>
<feature type="region of interest" description="Disordered" evidence="2">
    <location>
        <begin position="251"/>
        <end position="293"/>
    </location>
</feature>
<feature type="compositionally biased region" description="Basic and acidic residues" evidence="2">
    <location>
        <begin position="338"/>
        <end position="348"/>
    </location>
</feature>
<evidence type="ECO:0000313" key="4">
    <source>
        <dbReference type="EMBL" id="GAP91462.1"/>
    </source>
</evidence>
<feature type="compositionally biased region" description="Low complexity" evidence="2">
    <location>
        <begin position="254"/>
        <end position="265"/>
    </location>
</feature>
<organism evidence="4">
    <name type="scientific">Rosellinia necatrix</name>
    <name type="common">White root-rot fungus</name>
    <dbReference type="NCBI Taxonomy" id="77044"/>
    <lineage>
        <taxon>Eukaryota</taxon>
        <taxon>Fungi</taxon>
        <taxon>Dikarya</taxon>
        <taxon>Ascomycota</taxon>
        <taxon>Pezizomycotina</taxon>
        <taxon>Sordariomycetes</taxon>
        <taxon>Xylariomycetidae</taxon>
        <taxon>Xylariales</taxon>
        <taxon>Xylariaceae</taxon>
        <taxon>Rosellinia</taxon>
    </lineage>
</organism>
<feature type="DNA-binding region" description="HMG box" evidence="1">
    <location>
        <begin position="181"/>
        <end position="249"/>
    </location>
</feature>
<protein>
    <recommendedName>
        <fullName evidence="3">HMG box domain-containing protein</fullName>
    </recommendedName>
</protein>
<dbReference type="GO" id="GO:0005634">
    <property type="term" value="C:nucleus"/>
    <property type="evidence" value="ECO:0007669"/>
    <property type="project" value="UniProtKB-UniRule"/>
</dbReference>